<evidence type="ECO:0000313" key="2">
    <source>
        <dbReference type="EMBL" id="QBI20854.1"/>
    </source>
</evidence>
<evidence type="ECO:0000313" key="3">
    <source>
        <dbReference type="Proteomes" id="UP000291469"/>
    </source>
</evidence>
<evidence type="ECO:0000256" key="1">
    <source>
        <dbReference type="SAM" id="Phobius"/>
    </source>
</evidence>
<dbReference type="EMBL" id="CP036402">
    <property type="protein sequence ID" value="QBI20854.1"/>
    <property type="molecule type" value="Genomic_DNA"/>
</dbReference>
<reference evidence="2 3" key="1">
    <citation type="submission" date="2019-01" db="EMBL/GenBank/DDBJ databases">
        <title>Egibacter rhizosphaerae EGI 80759T.</title>
        <authorList>
            <person name="Chen D.-D."/>
            <person name="Tian Y."/>
            <person name="Jiao J.-Y."/>
            <person name="Zhang X.-T."/>
            <person name="Zhang Y.-G."/>
            <person name="Zhang Y."/>
            <person name="Xiao M."/>
            <person name="Shu W.-S."/>
            <person name="Li W.-J."/>
        </authorList>
    </citation>
    <scope>NUCLEOTIDE SEQUENCE [LARGE SCALE GENOMIC DNA]</scope>
    <source>
        <strain evidence="2 3">EGI 80759</strain>
    </source>
</reference>
<feature type="transmembrane region" description="Helical" evidence="1">
    <location>
        <begin position="88"/>
        <end position="110"/>
    </location>
</feature>
<dbReference type="Proteomes" id="UP000291469">
    <property type="component" value="Chromosome"/>
</dbReference>
<gene>
    <name evidence="2" type="ORF">ER308_15600</name>
</gene>
<dbReference type="OrthoDB" id="5245190at2"/>
<accession>A0A411YHW0</accession>
<name>A0A411YHW0_9ACTN</name>
<dbReference type="RefSeq" id="WP_131155847.1">
    <property type="nucleotide sequence ID" value="NZ_CP036402.1"/>
</dbReference>
<keyword evidence="1" id="KW-1133">Transmembrane helix</keyword>
<keyword evidence="3" id="KW-1185">Reference proteome</keyword>
<protein>
    <recommendedName>
        <fullName evidence="4">DUF1640 domain-containing protein</fullName>
    </recommendedName>
</protein>
<sequence>MPEADAKRLRLLRKLESVLGAEEAETLMTYLPPVDWSQLATNDHVDQRIDALRSDLRAELADTRAELRAEITDTRSQIRLEIARWGRLHVYTTLGAVVATGALAFAAAGLS</sequence>
<organism evidence="2 3">
    <name type="scientific">Egibacter rhizosphaerae</name>
    <dbReference type="NCBI Taxonomy" id="1670831"/>
    <lineage>
        <taxon>Bacteria</taxon>
        <taxon>Bacillati</taxon>
        <taxon>Actinomycetota</taxon>
        <taxon>Nitriliruptoria</taxon>
        <taxon>Egibacterales</taxon>
        <taxon>Egibacteraceae</taxon>
        <taxon>Egibacter</taxon>
    </lineage>
</organism>
<proteinExistence type="predicted"/>
<dbReference type="KEGG" id="erz:ER308_15600"/>
<keyword evidence="1" id="KW-0472">Membrane</keyword>
<dbReference type="AlphaFoldDB" id="A0A411YHW0"/>
<evidence type="ECO:0008006" key="4">
    <source>
        <dbReference type="Google" id="ProtNLM"/>
    </source>
</evidence>
<keyword evidence="1" id="KW-0812">Transmembrane</keyword>